<dbReference type="GO" id="GO:0007605">
    <property type="term" value="P:sensory perception of sound"/>
    <property type="evidence" value="ECO:0007669"/>
    <property type="project" value="TreeGrafter"/>
</dbReference>
<dbReference type="SUPFAM" id="SSF50156">
    <property type="entry name" value="PDZ domain-like"/>
    <property type="match status" value="1"/>
</dbReference>
<dbReference type="Ensembl" id="ENSCPBT00000005190.1">
    <property type="protein sequence ID" value="ENSCPBP00000004255.1"/>
    <property type="gene ID" value="ENSCPBG00000003450.1"/>
</dbReference>
<dbReference type="CDD" id="cd06751">
    <property type="entry name" value="PDZ3_PDZD7-like"/>
    <property type="match status" value="1"/>
</dbReference>
<evidence type="ECO:0000259" key="5">
    <source>
        <dbReference type="PROSITE" id="PS50106"/>
    </source>
</evidence>
<evidence type="ECO:0000256" key="4">
    <source>
        <dbReference type="SAM" id="MobiDB-lite"/>
    </source>
</evidence>
<evidence type="ECO:0000313" key="7">
    <source>
        <dbReference type="Proteomes" id="UP000694380"/>
    </source>
</evidence>
<organism evidence="6 7">
    <name type="scientific">Chrysemys picta bellii</name>
    <name type="common">Western painted turtle</name>
    <name type="synonym">Emys bellii</name>
    <dbReference type="NCBI Taxonomy" id="8478"/>
    <lineage>
        <taxon>Eukaryota</taxon>
        <taxon>Metazoa</taxon>
        <taxon>Chordata</taxon>
        <taxon>Craniata</taxon>
        <taxon>Vertebrata</taxon>
        <taxon>Euteleostomi</taxon>
        <taxon>Archelosauria</taxon>
        <taxon>Testudinata</taxon>
        <taxon>Testudines</taxon>
        <taxon>Cryptodira</taxon>
        <taxon>Durocryptodira</taxon>
        <taxon>Testudinoidea</taxon>
        <taxon>Emydidae</taxon>
        <taxon>Chrysemys</taxon>
    </lineage>
</organism>
<dbReference type="FunFam" id="2.30.42.10:FF:000171">
    <property type="entry name" value="PDZ domain containing 7"/>
    <property type="match status" value="1"/>
</dbReference>
<dbReference type="GO" id="GO:0032426">
    <property type="term" value="C:stereocilium tip"/>
    <property type="evidence" value="ECO:0007669"/>
    <property type="project" value="TreeGrafter"/>
</dbReference>
<dbReference type="PANTHER" id="PTHR23116">
    <property type="entry name" value="PDZ DOMAIN CONTAINING WHIRLIN AND HARMONIN-RELATED"/>
    <property type="match status" value="1"/>
</dbReference>
<reference evidence="6" key="1">
    <citation type="submission" date="2025-08" db="UniProtKB">
        <authorList>
            <consortium name="Ensembl"/>
        </authorList>
    </citation>
    <scope>IDENTIFICATION</scope>
</reference>
<evidence type="ECO:0000256" key="3">
    <source>
        <dbReference type="ARBA" id="ARBA00023273"/>
    </source>
</evidence>
<dbReference type="GeneTree" id="ENSGT00950000183002"/>
<evidence type="ECO:0000256" key="2">
    <source>
        <dbReference type="ARBA" id="ARBA00022737"/>
    </source>
</evidence>
<feature type="region of interest" description="Disordered" evidence="4">
    <location>
        <begin position="85"/>
        <end position="221"/>
    </location>
</feature>
<dbReference type="AlphaFoldDB" id="A0A8C3H6Y9"/>
<dbReference type="OMA" id="PHHQWGC"/>
<dbReference type="SMART" id="SM00228">
    <property type="entry name" value="PDZ"/>
    <property type="match status" value="1"/>
</dbReference>
<evidence type="ECO:0000313" key="6">
    <source>
        <dbReference type="Ensembl" id="ENSCPBP00000004255.1"/>
    </source>
</evidence>
<feature type="compositionally biased region" description="Pro residues" evidence="4">
    <location>
        <begin position="134"/>
        <end position="147"/>
    </location>
</feature>
<keyword evidence="7" id="KW-1185">Reference proteome</keyword>
<dbReference type="GO" id="GO:0060088">
    <property type="term" value="P:auditory receptor cell stereocilium organization"/>
    <property type="evidence" value="ECO:0007669"/>
    <property type="project" value="TreeGrafter"/>
</dbReference>
<dbReference type="GO" id="GO:0002142">
    <property type="term" value="C:stereocilia ankle link complex"/>
    <property type="evidence" value="ECO:0007669"/>
    <property type="project" value="TreeGrafter"/>
</dbReference>
<dbReference type="InterPro" id="IPR051844">
    <property type="entry name" value="USH2_Complex_Protein"/>
</dbReference>
<evidence type="ECO:0000256" key="1">
    <source>
        <dbReference type="ARBA" id="ARBA00004316"/>
    </source>
</evidence>
<accession>A0A8C3H6Y9</accession>
<protein>
    <recommendedName>
        <fullName evidence="5">PDZ domain-containing protein</fullName>
    </recommendedName>
</protein>
<keyword evidence="2" id="KW-0677">Repeat</keyword>
<proteinExistence type="predicted"/>
<dbReference type="Proteomes" id="UP000694380">
    <property type="component" value="Unplaced"/>
</dbReference>
<comment type="subcellular location">
    <subcellularLocation>
        <location evidence="1">Cell projection</location>
    </subcellularLocation>
</comment>
<keyword evidence="3" id="KW-0966">Cell projection</keyword>
<dbReference type="InterPro" id="IPR036034">
    <property type="entry name" value="PDZ_sf"/>
</dbReference>
<sequence>MTVRLSKLRQSLGISISGGIESKVQPMVRIEKIFPGGAAFLSGVLKAGVELVSVDGASLQKVTHQRAVDLIRQAYRTNRQAPMELVVKVPKASRPTSGTPGGRDGDQTLGLALPHPQKELGSPEPLDSLQNLPPIQPPVGLPEPGPAPFHHGVAPGTPPPPPHHQWGCLSQDPPLLPMGWPPELRPHLPITNGAARARPHPFPPWGGPQNQDPTSKLHVCQ</sequence>
<name>A0A8C3H6Y9_CHRPI</name>
<dbReference type="InterPro" id="IPR001478">
    <property type="entry name" value="PDZ"/>
</dbReference>
<reference evidence="6" key="2">
    <citation type="submission" date="2025-09" db="UniProtKB">
        <authorList>
            <consortium name="Ensembl"/>
        </authorList>
    </citation>
    <scope>IDENTIFICATION</scope>
</reference>
<dbReference type="PANTHER" id="PTHR23116:SF29">
    <property type="entry name" value="PDZ DOMAIN-CONTAINING PROTEIN 7"/>
    <property type="match status" value="1"/>
</dbReference>
<dbReference type="PROSITE" id="PS50106">
    <property type="entry name" value="PDZ"/>
    <property type="match status" value="1"/>
</dbReference>
<feature type="domain" description="PDZ" evidence="5">
    <location>
        <begin position="2"/>
        <end position="74"/>
    </location>
</feature>
<dbReference type="Pfam" id="PF00595">
    <property type="entry name" value="PDZ"/>
    <property type="match status" value="1"/>
</dbReference>
<dbReference type="GO" id="GO:0005929">
    <property type="term" value="C:cilium"/>
    <property type="evidence" value="ECO:0007669"/>
    <property type="project" value="TreeGrafter"/>
</dbReference>
<dbReference type="GO" id="GO:0005886">
    <property type="term" value="C:plasma membrane"/>
    <property type="evidence" value="ECO:0007669"/>
    <property type="project" value="TreeGrafter"/>
</dbReference>
<dbReference type="Gene3D" id="2.30.42.10">
    <property type="match status" value="1"/>
</dbReference>